<accession>A0A080ZY58</accession>
<dbReference type="EMBL" id="ANJA01002179">
    <property type="protein sequence ID" value="ETO71569.1"/>
    <property type="molecule type" value="Genomic_DNA"/>
</dbReference>
<name>A0A080ZY58_PHYNI</name>
<reference evidence="1 2" key="1">
    <citation type="submission" date="2013-11" db="EMBL/GenBank/DDBJ databases">
        <title>The Genome Sequence of Phytophthora parasitica P1976.</title>
        <authorList>
            <consortium name="The Broad Institute Genomics Platform"/>
            <person name="Russ C."/>
            <person name="Tyler B."/>
            <person name="Panabieres F."/>
            <person name="Shan W."/>
            <person name="Tripathy S."/>
            <person name="Grunwald N."/>
            <person name="Machado M."/>
            <person name="Johnson C.S."/>
            <person name="Walker B."/>
            <person name="Young S."/>
            <person name="Zeng Q."/>
            <person name="Gargeya S."/>
            <person name="Fitzgerald M."/>
            <person name="Haas B."/>
            <person name="Abouelleil A."/>
            <person name="Allen A.W."/>
            <person name="Alvarado L."/>
            <person name="Arachchi H.M."/>
            <person name="Berlin A.M."/>
            <person name="Chapman S.B."/>
            <person name="Gainer-Dewar J."/>
            <person name="Goldberg J."/>
            <person name="Griggs A."/>
            <person name="Gujja S."/>
            <person name="Hansen M."/>
            <person name="Howarth C."/>
            <person name="Imamovic A."/>
            <person name="Ireland A."/>
            <person name="Larimer J."/>
            <person name="McCowan C."/>
            <person name="Murphy C."/>
            <person name="Pearson M."/>
            <person name="Poon T.W."/>
            <person name="Priest M."/>
            <person name="Roberts A."/>
            <person name="Saif S."/>
            <person name="Shea T."/>
            <person name="Sisk P."/>
            <person name="Sykes S."/>
            <person name="Wortman J."/>
            <person name="Nusbaum C."/>
            <person name="Birren B."/>
        </authorList>
    </citation>
    <scope>NUCLEOTIDE SEQUENCE [LARGE SCALE GENOMIC DNA]</scope>
    <source>
        <strain evidence="1 2">P1976</strain>
    </source>
</reference>
<gene>
    <name evidence="1" type="ORF">F444_12114</name>
</gene>
<dbReference type="AlphaFoldDB" id="A0A080ZY58"/>
<protein>
    <submittedName>
        <fullName evidence="1">Uncharacterized protein</fullName>
    </submittedName>
</protein>
<sequence>MKVPPRSRKEILELSKNSLGMRAPLSSCDVSQSLPVCQGGAQPKSRLYANKLGFEVRPAKNLASSPSYPR</sequence>
<evidence type="ECO:0000313" key="2">
    <source>
        <dbReference type="Proteomes" id="UP000028582"/>
    </source>
</evidence>
<proteinExistence type="predicted"/>
<evidence type="ECO:0000313" key="1">
    <source>
        <dbReference type="EMBL" id="ETO71569.1"/>
    </source>
</evidence>
<dbReference type="Proteomes" id="UP000028582">
    <property type="component" value="Unassembled WGS sequence"/>
</dbReference>
<comment type="caution">
    <text evidence="1">The sequence shown here is derived from an EMBL/GenBank/DDBJ whole genome shotgun (WGS) entry which is preliminary data.</text>
</comment>
<organism evidence="1 2">
    <name type="scientific">Phytophthora nicotianae P1976</name>
    <dbReference type="NCBI Taxonomy" id="1317066"/>
    <lineage>
        <taxon>Eukaryota</taxon>
        <taxon>Sar</taxon>
        <taxon>Stramenopiles</taxon>
        <taxon>Oomycota</taxon>
        <taxon>Peronosporomycetes</taxon>
        <taxon>Peronosporales</taxon>
        <taxon>Peronosporaceae</taxon>
        <taxon>Phytophthora</taxon>
    </lineage>
</organism>